<feature type="domain" description="Novel STAND NTPase 1" evidence="1">
    <location>
        <begin position="204"/>
        <end position="341"/>
    </location>
</feature>
<dbReference type="InterPro" id="IPR036537">
    <property type="entry name" value="Adaptor_Cbl_N_dom_sf"/>
</dbReference>
<dbReference type="AlphaFoldDB" id="A0AAW0CJI5"/>
<dbReference type="PANTHER" id="PTHR47691">
    <property type="entry name" value="REGULATOR-RELATED"/>
    <property type="match status" value="1"/>
</dbReference>
<accession>A0AAW0CJI5</accession>
<dbReference type="Gene3D" id="3.40.50.300">
    <property type="entry name" value="P-loop containing nucleotide triphosphate hydrolases"/>
    <property type="match status" value="1"/>
</dbReference>
<name>A0AAW0CJI5_9AGAR</name>
<dbReference type="SUPFAM" id="SSF52540">
    <property type="entry name" value="P-loop containing nucleoside triphosphate hydrolases"/>
    <property type="match status" value="1"/>
</dbReference>
<dbReference type="InterPro" id="IPR011990">
    <property type="entry name" value="TPR-like_helical_dom_sf"/>
</dbReference>
<dbReference type="InterPro" id="IPR059179">
    <property type="entry name" value="MLKL-like_MCAfunc"/>
</dbReference>
<dbReference type="Gene3D" id="1.20.930.20">
    <property type="entry name" value="Adaptor protein Cbl, N-terminal domain"/>
    <property type="match status" value="1"/>
</dbReference>
<dbReference type="Pfam" id="PF20703">
    <property type="entry name" value="nSTAND1"/>
    <property type="match status" value="1"/>
</dbReference>
<dbReference type="InterPro" id="IPR027417">
    <property type="entry name" value="P-loop_NTPase"/>
</dbReference>
<keyword evidence="3" id="KW-1185">Reference proteome</keyword>
<evidence type="ECO:0000259" key="1">
    <source>
        <dbReference type="Pfam" id="PF20703"/>
    </source>
</evidence>
<evidence type="ECO:0000313" key="2">
    <source>
        <dbReference type="EMBL" id="KAK7039773.1"/>
    </source>
</evidence>
<reference evidence="2 3" key="1">
    <citation type="journal article" date="2024" name="J Genomics">
        <title>Draft genome sequencing and assembly of Favolaschia claudopus CIRM-BRFM 2984 isolated from oak limbs.</title>
        <authorList>
            <person name="Navarro D."/>
            <person name="Drula E."/>
            <person name="Chaduli D."/>
            <person name="Cazenave R."/>
            <person name="Ahrendt S."/>
            <person name="Wang J."/>
            <person name="Lipzen A."/>
            <person name="Daum C."/>
            <person name="Barry K."/>
            <person name="Grigoriev I.V."/>
            <person name="Favel A."/>
            <person name="Rosso M.N."/>
            <person name="Martin F."/>
        </authorList>
    </citation>
    <scope>NUCLEOTIDE SEQUENCE [LARGE SCALE GENOMIC DNA]</scope>
    <source>
        <strain evidence="2 3">CIRM-BRFM 2984</strain>
    </source>
</reference>
<evidence type="ECO:0000313" key="3">
    <source>
        <dbReference type="Proteomes" id="UP001362999"/>
    </source>
</evidence>
<organism evidence="2 3">
    <name type="scientific">Favolaschia claudopus</name>
    <dbReference type="NCBI Taxonomy" id="2862362"/>
    <lineage>
        <taxon>Eukaryota</taxon>
        <taxon>Fungi</taxon>
        <taxon>Dikarya</taxon>
        <taxon>Basidiomycota</taxon>
        <taxon>Agaricomycotina</taxon>
        <taxon>Agaricomycetes</taxon>
        <taxon>Agaricomycetidae</taxon>
        <taxon>Agaricales</taxon>
        <taxon>Marasmiineae</taxon>
        <taxon>Mycenaceae</taxon>
        <taxon>Favolaschia</taxon>
    </lineage>
</organism>
<dbReference type="PANTHER" id="PTHR47691:SF3">
    <property type="entry name" value="HTH-TYPE TRANSCRIPTIONAL REGULATOR RV0890C-RELATED"/>
    <property type="match status" value="1"/>
</dbReference>
<dbReference type="GO" id="GO:0007166">
    <property type="term" value="P:cell surface receptor signaling pathway"/>
    <property type="evidence" value="ECO:0007669"/>
    <property type="project" value="InterPro"/>
</dbReference>
<dbReference type="InterPro" id="IPR049052">
    <property type="entry name" value="nSTAND1"/>
</dbReference>
<dbReference type="Gene3D" id="1.25.40.10">
    <property type="entry name" value="Tetratricopeptide repeat domain"/>
    <property type="match status" value="1"/>
</dbReference>
<dbReference type="CDD" id="cd21037">
    <property type="entry name" value="MLKL_NTD"/>
    <property type="match status" value="1"/>
</dbReference>
<protein>
    <submittedName>
        <fullName evidence="2">NB-ARC domain-containing protein</fullName>
    </submittedName>
</protein>
<comment type="caution">
    <text evidence="2">The sequence shown here is derived from an EMBL/GenBank/DDBJ whole genome shotgun (WGS) entry which is preliminary data.</text>
</comment>
<sequence>MPTTGPPPPGQVNSTLKYASIAASTLSDISDSTSIPFLRTISAVSVSILAVVQTVKTNQDECLRMVARIEEVLSIMLRLSAQGEELAPGTLHNVGSTLQKIHAYVTAQQHAGIFKRFFRQNENTALLTECKAGLAHALDVFGIETRLLTTAEMAEMRERAEKRHGELVELFSAKGSDTASLVNKSVFEFKNSTTSLLLLPPIPKIFHGRDAELDALVRLLLQDSARVTILGPGGIGKTSLATTALHHPEVSAKYPHQYFVSCESANNHDSLLSTIASHVGVTPSRNPAKQILRHFSGAEASILLLDNFETSWEPLASRAHVEEFLSLLADVSQLAILITMRGAERPGSVRWTRPFLPPLEPLSDHAARLIFGDITDEHQQDDDEIFELLKLTDNLPLAITLVANISAFEGYETLLSRWRTEKTTLLSEGTDKRSNLDLSIRLSLSSPRMLNCPGALPLLSLLSLLPDGVSEVDLLQIDFPMIQDMGRSKTTLIRTSLAYLDHGKWLRVLAPIREYIKIHNPPSPSLCRPLRRHFHQLVMLWDYQHLSIAAIAPRLAVNIANFESVIRHGLHDEEPDLAETLHSAIMFESLCRSLKGRSSGLLQLLPGYLDKLDDRNLHGAYLDQLVRSWRYNPGIPLDIEDLEAIAVHHFKAADNIGGESLFLSGLANYFINHDHDIPKALKYFARAKALADAARNIKAQCSALRGVGFSMWYLGQYREAQVTAHHLRRLAQLHSFFYEEVQAIRIDLLCRVSQGDLKPCLTLSEKARGLLALGGFQDSSLDFVLLACDGDVHSRKTEFTEAKAVYLKSSSLQRDPLSQAYDLFNLALIDNDIGEDTEKVRKDLDAIKSNFESMNYPTGVILCDVGLALVNIRDGSLAKARFLLEKSFRDALGKHQETSILCLTTLGDLSCGLYKTWTTYGWAVTLMGYALKGKNRIAIHHALQCLGDIFVAWGDDDTAESLFQVALDGFTLMDIHRSRGWCAVRLGDLQCRRGEEDEALKLWRIARPCFVRSQQVRDIELVDERMARGKIIIQVVKQKCMYT</sequence>
<dbReference type="SUPFAM" id="SSF48452">
    <property type="entry name" value="TPR-like"/>
    <property type="match status" value="1"/>
</dbReference>
<dbReference type="EMBL" id="JAWWNJ010000016">
    <property type="protein sequence ID" value="KAK7039773.1"/>
    <property type="molecule type" value="Genomic_DNA"/>
</dbReference>
<proteinExistence type="predicted"/>
<dbReference type="Proteomes" id="UP001362999">
    <property type="component" value="Unassembled WGS sequence"/>
</dbReference>
<gene>
    <name evidence="2" type="ORF">R3P38DRAFT_3262146</name>
</gene>